<evidence type="ECO:0000313" key="2">
    <source>
        <dbReference type="Proteomes" id="UP001595817"/>
    </source>
</evidence>
<dbReference type="PANTHER" id="PTHR40053">
    <property type="entry name" value="SPORULATION-CONTROL PROTEIN SPO0M"/>
    <property type="match status" value="1"/>
</dbReference>
<dbReference type="EMBL" id="JBHSEC010000001">
    <property type="protein sequence ID" value="MFC4408885.1"/>
    <property type="molecule type" value="Genomic_DNA"/>
</dbReference>
<keyword evidence="2" id="KW-1185">Reference proteome</keyword>
<dbReference type="RefSeq" id="WP_378151056.1">
    <property type="nucleotide sequence ID" value="NZ_JBHSEC010000001.1"/>
</dbReference>
<dbReference type="InterPro" id="IPR009776">
    <property type="entry name" value="Spore_0_M"/>
</dbReference>
<name>A0ABV8X062_9LACT</name>
<proteinExistence type="predicted"/>
<reference evidence="2" key="1">
    <citation type="journal article" date="2019" name="Int. J. Syst. Evol. Microbiol.">
        <title>The Global Catalogue of Microorganisms (GCM) 10K type strain sequencing project: providing services to taxonomists for standard genome sequencing and annotation.</title>
        <authorList>
            <consortium name="The Broad Institute Genomics Platform"/>
            <consortium name="The Broad Institute Genome Sequencing Center for Infectious Disease"/>
            <person name="Wu L."/>
            <person name="Ma J."/>
        </authorList>
    </citation>
    <scope>NUCLEOTIDE SEQUENCE [LARGE SCALE GENOMIC DNA]</scope>
    <source>
        <strain evidence="2">CCUG 59778</strain>
    </source>
</reference>
<dbReference type="Proteomes" id="UP001595817">
    <property type="component" value="Unassembled WGS sequence"/>
</dbReference>
<dbReference type="Pfam" id="PF07070">
    <property type="entry name" value="Spo0M"/>
    <property type="match status" value="1"/>
</dbReference>
<sequence>MSFFNKMLASVGIGSAKVDTKLEKDTVMPGGEVRGVVVVQGGSTEQQISDIYMSVNTSYLKEIDDKKISVPGRVDQFRLSESFNIHANERKEIPFSFILPLDTPITIGRSRVWIKTDLDITSAVDPSDKDFVRVVPNPLLESVLTAASSLGFRMREADCEQAPRYMRKRLPFVQEFEFVPTSGSFRGRLDELEIVFLPISENQAELLLQVDCKVRGLGSLFSEAMGMDESKLRLTVSSSDIPNMAQKLQSTISRYV</sequence>
<organism evidence="1 2">
    <name type="scientific">Chungangia koreensis</name>
    <dbReference type="NCBI Taxonomy" id="752657"/>
    <lineage>
        <taxon>Bacteria</taxon>
        <taxon>Bacillati</taxon>
        <taxon>Bacillota</taxon>
        <taxon>Bacilli</taxon>
        <taxon>Lactobacillales</taxon>
        <taxon>Chungangia</taxon>
    </lineage>
</organism>
<comment type="caution">
    <text evidence="1">The sequence shown here is derived from an EMBL/GenBank/DDBJ whole genome shotgun (WGS) entry which is preliminary data.</text>
</comment>
<protein>
    <submittedName>
        <fullName evidence="1">Sporulation protein</fullName>
    </submittedName>
</protein>
<evidence type="ECO:0000313" key="1">
    <source>
        <dbReference type="EMBL" id="MFC4408885.1"/>
    </source>
</evidence>
<gene>
    <name evidence="1" type="ORF">ACFOZY_00405</name>
</gene>
<dbReference type="PANTHER" id="PTHR40053:SF1">
    <property type="entry name" value="SPORULATION-CONTROL PROTEIN SPO0M"/>
    <property type="match status" value="1"/>
</dbReference>
<accession>A0ABV8X062</accession>